<name>A0A1Q5Q3N2_9ACTO</name>
<dbReference type="InterPro" id="IPR011995">
    <property type="entry name" value="OMPdecase_type-2"/>
</dbReference>
<evidence type="ECO:0000259" key="8">
    <source>
        <dbReference type="SMART" id="SM00934"/>
    </source>
</evidence>
<evidence type="ECO:0000313" key="10">
    <source>
        <dbReference type="Proteomes" id="UP000185628"/>
    </source>
</evidence>
<dbReference type="PROSITE" id="PS00156">
    <property type="entry name" value="OMPDECASE"/>
    <property type="match status" value="1"/>
</dbReference>
<dbReference type="InterPro" id="IPR011060">
    <property type="entry name" value="RibuloseP-bd_barrel"/>
</dbReference>
<comment type="caution">
    <text evidence="9">The sequence shown here is derived from an EMBL/GenBank/DDBJ whole genome shotgun (WGS) entry which is preliminary data.</text>
</comment>
<dbReference type="InterPro" id="IPR001754">
    <property type="entry name" value="OMPdeCOase_dom"/>
</dbReference>
<dbReference type="EMBL" id="MQVR01000020">
    <property type="protein sequence ID" value="OKL54302.1"/>
    <property type="molecule type" value="Genomic_DNA"/>
</dbReference>
<keyword evidence="3" id="KW-0210">Decarboxylase</keyword>
<dbReference type="EC" id="4.1.1.23" evidence="7"/>
<dbReference type="Gene3D" id="3.20.20.70">
    <property type="entry name" value="Aldolase class I"/>
    <property type="match status" value="1"/>
</dbReference>
<comment type="catalytic activity">
    <reaction evidence="6">
        <text>orotidine 5'-phosphate + H(+) = UMP + CO2</text>
        <dbReference type="Rhea" id="RHEA:11596"/>
        <dbReference type="ChEBI" id="CHEBI:15378"/>
        <dbReference type="ChEBI" id="CHEBI:16526"/>
        <dbReference type="ChEBI" id="CHEBI:57538"/>
        <dbReference type="ChEBI" id="CHEBI:57865"/>
        <dbReference type="EC" id="4.1.1.23"/>
    </reaction>
</comment>
<dbReference type="Proteomes" id="UP000185628">
    <property type="component" value="Unassembled WGS sequence"/>
</dbReference>
<dbReference type="UniPathway" id="UPA00070">
    <property type="reaction ID" value="UER00120"/>
</dbReference>
<dbReference type="InterPro" id="IPR018089">
    <property type="entry name" value="OMPdecase_AS"/>
</dbReference>
<protein>
    <recommendedName>
        <fullName evidence="7">Orotidine-5'-phosphate decarboxylase</fullName>
        <ecNumber evidence="7">4.1.1.23</ecNumber>
    </recommendedName>
</protein>
<reference evidence="10" key="1">
    <citation type="submission" date="2016-12" db="EMBL/GenBank/DDBJ databases">
        <authorList>
            <person name="Meng X."/>
        </authorList>
    </citation>
    <scope>NUCLEOTIDE SEQUENCE [LARGE SCALE GENOMIC DNA]</scope>
    <source>
        <strain evidence="10">DSM 19116</strain>
    </source>
</reference>
<dbReference type="Pfam" id="PF00215">
    <property type="entry name" value="OMPdecase"/>
    <property type="match status" value="1"/>
</dbReference>
<accession>A0A1Q5Q3N2</accession>
<comment type="pathway">
    <text evidence="1">Pyrimidine metabolism; UMP biosynthesis via de novo pathway; UMP from orotate: step 2/2.</text>
</comment>
<dbReference type="SMART" id="SM00934">
    <property type="entry name" value="OMPdecase"/>
    <property type="match status" value="1"/>
</dbReference>
<keyword evidence="10" id="KW-1185">Reference proteome</keyword>
<dbReference type="GO" id="GO:0006207">
    <property type="term" value="P:'de novo' pyrimidine nucleobase biosynthetic process"/>
    <property type="evidence" value="ECO:0007669"/>
    <property type="project" value="InterPro"/>
</dbReference>
<dbReference type="PANTHER" id="PTHR43375:SF1">
    <property type="entry name" value="OROTIDINE 5'-PHOSPHATE DECARBOXYLASE"/>
    <property type="match status" value="1"/>
</dbReference>
<evidence type="ECO:0000256" key="3">
    <source>
        <dbReference type="ARBA" id="ARBA00022793"/>
    </source>
</evidence>
<dbReference type="InterPro" id="IPR013785">
    <property type="entry name" value="Aldolase_TIM"/>
</dbReference>
<comment type="similarity">
    <text evidence="2">Belongs to the OMP decarboxylase family. Type 2 subfamily.</text>
</comment>
<dbReference type="CDD" id="cd04725">
    <property type="entry name" value="OMP_decarboxylase_like"/>
    <property type="match status" value="1"/>
</dbReference>
<sequence length="280" mass="28000">MGTKNAGARLTARMVTYGPLCVGIDPHPGLLDAWGLTRDADGLRAFSDICVRELDGAVAALKPQVAFFETYGAAGIAALEECIAFARAAGHFVITDAKRGDIGSTMAGYAAAYLAPGAPLESDALTLSPYLGFGSLAPAIDLALQHDKGLFVLALTSNPEGVGVQHARTSAGSVAGDILTQAHEVNARIMAGDGSACGPIGSVVGATVGSAPRDLGLDLAAFNGIHLAPGVGAQGAGGAECRDVFGSSAMLASVSRGVLGAGPGQLKATAERFVADLARA</sequence>
<dbReference type="RefSeq" id="WP_073716258.1">
    <property type="nucleotide sequence ID" value="NZ_MQVR01000020.1"/>
</dbReference>
<dbReference type="GO" id="GO:0004590">
    <property type="term" value="F:orotidine-5'-phosphate decarboxylase activity"/>
    <property type="evidence" value="ECO:0007669"/>
    <property type="project" value="UniProtKB-UniRule"/>
</dbReference>
<evidence type="ECO:0000256" key="4">
    <source>
        <dbReference type="ARBA" id="ARBA00022975"/>
    </source>
</evidence>
<feature type="domain" description="Orotidine 5'-phosphate decarboxylase" evidence="8">
    <location>
        <begin position="19"/>
        <end position="271"/>
    </location>
</feature>
<dbReference type="GO" id="GO:0044205">
    <property type="term" value="P:'de novo' UMP biosynthetic process"/>
    <property type="evidence" value="ECO:0007669"/>
    <property type="project" value="UniProtKB-UniPathway"/>
</dbReference>
<proteinExistence type="inferred from homology"/>
<dbReference type="NCBIfam" id="TIGR02127">
    <property type="entry name" value="pyrF_sub2"/>
    <property type="match status" value="1"/>
</dbReference>
<dbReference type="AlphaFoldDB" id="A0A1Q5Q3N2"/>
<evidence type="ECO:0000256" key="1">
    <source>
        <dbReference type="ARBA" id="ARBA00004861"/>
    </source>
</evidence>
<keyword evidence="5" id="KW-0456">Lyase</keyword>
<evidence type="ECO:0000256" key="7">
    <source>
        <dbReference type="NCBIfam" id="TIGR02127"/>
    </source>
</evidence>
<evidence type="ECO:0000256" key="2">
    <source>
        <dbReference type="ARBA" id="ARBA00008847"/>
    </source>
</evidence>
<gene>
    <name evidence="9" type="ORF">BSZ39_04875</name>
</gene>
<dbReference type="PANTHER" id="PTHR43375">
    <property type="entry name" value="OROTIDINE 5'-PHOSPHATE DECARBOXYLASE"/>
    <property type="match status" value="1"/>
</dbReference>
<organism evidence="9 10">
    <name type="scientific">Bowdeniella nasicola</name>
    <dbReference type="NCBI Taxonomy" id="208480"/>
    <lineage>
        <taxon>Bacteria</taxon>
        <taxon>Bacillati</taxon>
        <taxon>Actinomycetota</taxon>
        <taxon>Actinomycetes</taxon>
        <taxon>Actinomycetales</taxon>
        <taxon>Actinomycetaceae</taxon>
        <taxon>Bowdeniella</taxon>
    </lineage>
</organism>
<evidence type="ECO:0000256" key="6">
    <source>
        <dbReference type="ARBA" id="ARBA00049157"/>
    </source>
</evidence>
<evidence type="ECO:0000313" key="9">
    <source>
        <dbReference type="EMBL" id="OKL54302.1"/>
    </source>
</evidence>
<dbReference type="OrthoDB" id="9808470at2"/>
<keyword evidence="4" id="KW-0665">Pyrimidine biosynthesis</keyword>
<evidence type="ECO:0000256" key="5">
    <source>
        <dbReference type="ARBA" id="ARBA00023239"/>
    </source>
</evidence>
<dbReference type="SUPFAM" id="SSF51366">
    <property type="entry name" value="Ribulose-phoshate binding barrel"/>
    <property type="match status" value="1"/>
</dbReference>